<dbReference type="PANTHER" id="PTHR30319">
    <property type="entry name" value="PHENYLACETIC ACID REGULATOR-RELATED TRANSCRIPTIONAL REPRESSOR"/>
    <property type="match status" value="1"/>
</dbReference>
<comment type="caution">
    <text evidence="3">The sequence shown here is derived from an EMBL/GenBank/DDBJ whole genome shotgun (WGS) entry which is preliminary data.</text>
</comment>
<evidence type="ECO:0000259" key="2">
    <source>
        <dbReference type="Pfam" id="PF20803"/>
    </source>
</evidence>
<reference evidence="3 4" key="1">
    <citation type="journal article" date="2016" name="Nat. Commun.">
        <title>Thousands of microbial genomes shed light on interconnected biogeochemical processes in an aquifer system.</title>
        <authorList>
            <person name="Anantharaman K."/>
            <person name="Brown C.T."/>
            <person name="Hug L.A."/>
            <person name="Sharon I."/>
            <person name="Castelle C.J."/>
            <person name="Probst A.J."/>
            <person name="Thomas B.C."/>
            <person name="Singh A."/>
            <person name="Wilkins M.J."/>
            <person name="Karaoz U."/>
            <person name="Brodie E.L."/>
            <person name="Williams K.H."/>
            <person name="Hubbard S.S."/>
            <person name="Banfield J.F."/>
        </authorList>
    </citation>
    <scope>NUCLEOTIDE SEQUENCE [LARGE SCALE GENOMIC DNA]</scope>
</reference>
<keyword evidence="1" id="KW-0472">Membrane</keyword>
<dbReference type="STRING" id="1802370.A2Z62_00075"/>
<sequence length="218" mass="25630">MPKHKPIKFEALDQGVVKQINKIISENKTAKSILNATLAIMATGGIITLGALAPGLLTEINKISRRKRRRGMEKYREIWKNFNLLKKKGDLEFIKEKDDCLFYRFSEKGKGKVRKFIIDELKISAPKEWDNKWRLIIFDIPEKKRSGRVAFRKKLNDMGFYQCQKSAWIHPFPCLYEIEFIKDVFNLKPFVKIFLVDEMTDGKTLYHFRNLLKQVSTK</sequence>
<organism evidence="3 4">
    <name type="scientific">Candidatus Terrybacteria bacterium RIFCSPLOWO2_02_42_20</name>
    <dbReference type="NCBI Taxonomy" id="1802370"/>
    <lineage>
        <taxon>Bacteria</taxon>
        <taxon>Candidatus Terryibacteriota</taxon>
    </lineage>
</organism>
<dbReference type="InterPro" id="IPR048846">
    <property type="entry name" value="PaaX-like_central"/>
</dbReference>
<accession>A0A1G2Q0L6</accession>
<gene>
    <name evidence="3" type="ORF">A2Z62_00075</name>
</gene>
<dbReference type="Pfam" id="PF20803">
    <property type="entry name" value="PaaX_M"/>
    <property type="match status" value="1"/>
</dbReference>
<protein>
    <recommendedName>
        <fullName evidence="2">Transcriptional repressor PaaX-like central Cas2-like domain-containing protein</fullName>
    </recommendedName>
</protein>
<evidence type="ECO:0000313" key="4">
    <source>
        <dbReference type="Proteomes" id="UP000177649"/>
    </source>
</evidence>
<dbReference type="EMBL" id="MHTA01000020">
    <property type="protein sequence ID" value="OHA54126.1"/>
    <property type="molecule type" value="Genomic_DNA"/>
</dbReference>
<feature type="domain" description="Transcriptional repressor PaaX-like central Cas2-like" evidence="2">
    <location>
        <begin position="127"/>
        <end position="198"/>
    </location>
</feature>
<evidence type="ECO:0000256" key="1">
    <source>
        <dbReference type="SAM" id="Phobius"/>
    </source>
</evidence>
<name>A0A1G2Q0L6_9BACT</name>
<dbReference type="Gene3D" id="3.30.70.2650">
    <property type="match status" value="1"/>
</dbReference>
<proteinExistence type="predicted"/>
<dbReference type="AlphaFoldDB" id="A0A1G2Q0L6"/>
<evidence type="ECO:0000313" key="3">
    <source>
        <dbReference type="EMBL" id="OHA54126.1"/>
    </source>
</evidence>
<dbReference type="GO" id="GO:0006351">
    <property type="term" value="P:DNA-templated transcription"/>
    <property type="evidence" value="ECO:0007669"/>
    <property type="project" value="TreeGrafter"/>
</dbReference>
<keyword evidence="1" id="KW-0812">Transmembrane</keyword>
<dbReference type="PANTHER" id="PTHR30319:SF1">
    <property type="entry name" value="TRANSCRIPTIONAL REPRESSOR PAAX"/>
    <property type="match status" value="1"/>
</dbReference>
<dbReference type="Proteomes" id="UP000177649">
    <property type="component" value="Unassembled WGS sequence"/>
</dbReference>
<feature type="transmembrane region" description="Helical" evidence="1">
    <location>
        <begin position="38"/>
        <end position="60"/>
    </location>
</feature>
<keyword evidence="1" id="KW-1133">Transmembrane helix</keyword>